<feature type="domain" description="ARID" evidence="6">
    <location>
        <begin position="23"/>
        <end position="117"/>
    </location>
</feature>
<dbReference type="InterPro" id="IPR045147">
    <property type="entry name" value="ARI3A/B/C"/>
</dbReference>
<accession>A0A8J6BF49</accession>
<dbReference type="SUPFAM" id="SSF46774">
    <property type="entry name" value="ARID-like"/>
    <property type="match status" value="1"/>
</dbReference>
<dbReference type="Gene3D" id="3.80.10.10">
    <property type="entry name" value="Ribonuclease Inhibitor"/>
    <property type="match status" value="1"/>
</dbReference>
<keyword evidence="4" id="KW-0539">Nucleus</keyword>
<keyword evidence="3" id="KW-0804">Transcription</keyword>
<sequence>MALTDNESSSEAPSIPFIAPPSIVRSREFMEALRKLHSTTGLGAGLKKEPIVGHRVLNMLHLFILVQAHGGLHVVVLYKRFKVIAGNLGLPSSVTNAGYVLRRNYERYIHPHEHSLAAMFSIDCTQPHSPPPTDGLETKRCNDDESEDDRVLSPLPWVDSTSTHGALAEVLDFFVSACAPAGTEESGDQDDFLFDQELAEYRRSWSSVYRPLLHFLQAMSGRALPHILRTWPHRTLPLVRLSGLTDEVAFRSTLSPAVSRLVVSGSTNFTGRAWPTGSGVRHLEVYWAGLDADVLWAALGTYPDVQTLAVTYSSFDFSGMPEMDSLTRLSLAQCSAEIAGSLVTISNRCPQLAAMKLSFTTNDETVSQLTLPPTGCLFPAVTDLILSGCRVDMGSIAQSFPRLTRLCLSQCTIVPADATDNPLDPRMANGCCLERHMPHLEVLWIRGCSGRLSTALPATHTMTLTLRFKGGKAAPTEGEARDHPPPMLDVADGPETDMDTVETGPR</sequence>
<dbReference type="GO" id="GO:0003677">
    <property type="term" value="F:DNA binding"/>
    <property type="evidence" value="ECO:0007669"/>
    <property type="project" value="UniProtKB-KW"/>
</dbReference>
<reference evidence="7" key="1">
    <citation type="submission" date="2021-05" db="EMBL/GenBank/DDBJ databases">
        <title>A free-living protist that lacks canonical eukaryotic 1 DNA replication and segregation systems.</title>
        <authorList>
            <person name="Salas-Leiva D.E."/>
            <person name="Tromer E.C."/>
            <person name="Curtis B.A."/>
            <person name="Jerlstrom-Hultqvist J."/>
            <person name="Kolisko M."/>
            <person name="Yi Z."/>
            <person name="Salas-Leiva J.S."/>
            <person name="Gallot-Lavallee L."/>
            <person name="Kops G.J.P.L."/>
            <person name="Archibald J.M."/>
            <person name="Simpson A.G.B."/>
            <person name="Roger A.J."/>
        </authorList>
    </citation>
    <scope>NUCLEOTIDE SEQUENCE</scope>
    <source>
        <strain evidence="7">BICM</strain>
    </source>
</reference>
<dbReference type="Gene3D" id="1.10.150.60">
    <property type="entry name" value="ARID DNA-binding domain"/>
    <property type="match status" value="1"/>
</dbReference>
<dbReference type="Proteomes" id="UP000717585">
    <property type="component" value="Unassembled WGS sequence"/>
</dbReference>
<evidence type="ECO:0000313" key="7">
    <source>
        <dbReference type="EMBL" id="KAG9396162.1"/>
    </source>
</evidence>
<dbReference type="PROSITE" id="PS51011">
    <property type="entry name" value="ARID"/>
    <property type="match status" value="1"/>
</dbReference>
<protein>
    <submittedName>
        <fullName evidence="7">ARID/BRIGHT DNA binding domain</fullName>
    </submittedName>
</protein>
<dbReference type="Pfam" id="PF01388">
    <property type="entry name" value="ARID"/>
    <property type="match status" value="1"/>
</dbReference>
<evidence type="ECO:0000259" key="6">
    <source>
        <dbReference type="PROSITE" id="PS51011"/>
    </source>
</evidence>
<dbReference type="InterPro" id="IPR032675">
    <property type="entry name" value="LRR_dom_sf"/>
</dbReference>
<dbReference type="CDD" id="cd16100">
    <property type="entry name" value="ARID"/>
    <property type="match status" value="1"/>
</dbReference>
<dbReference type="EMBL" id="JAHDYR010000007">
    <property type="protein sequence ID" value="KAG9396162.1"/>
    <property type="molecule type" value="Genomic_DNA"/>
</dbReference>
<keyword evidence="8" id="KW-1185">Reference proteome</keyword>
<organism evidence="7 8">
    <name type="scientific">Carpediemonas membranifera</name>
    <dbReference type="NCBI Taxonomy" id="201153"/>
    <lineage>
        <taxon>Eukaryota</taxon>
        <taxon>Metamonada</taxon>
        <taxon>Carpediemonas-like organisms</taxon>
        <taxon>Carpediemonas</taxon>
    </lineage>
</organism>
<feature type="region of interest" description="Disordered" evidence="5">
    <location>
        <begin position="471"/>
        <end position="506"/>
    </location>
</feature>
<dbReference type="PANTHER" id="PTHR15348:SF0">
    <property type="entry name" value="PROTEIN DEAD RINGER"/>
    <property type="match status" value="1"/>
</dbReference>
<dbReference type="SUPFAM" id="SSF52047">
    <property type="entry name" value="RNI-like"/>
    <property type="match status" value="1"/>
</dbReference>
<name>A0A8J6BF49_9EUKA</name>
<dbReference type="InterPro" id="IPR001606">
    <property type="entry name" value="ARID_dom"/>
</dbReference>
<dbReference type="PANTHER" id="PTHR15348">
    <property type="entry name" value="AT-RICH INTERACTIVE DOMAIN-CONTAINING PROTEIN ARID DOMAIN- CONTAINING PROTEIN DEAD RINGER PROTEIN B-CELL REGULATOR OF IGH TRANSCRIPTION BRIGHT"/>
    <property type="match status" value="1"/>
</dbReference>
<evidence type="ECO:0000256" key="5">
    <source>
        <dbReference type="SAM" id="MobiDB-lite"/>
    </source>
</evidence>
<evidence type="ECO:0000256" key="1">
    <source>
        <dbReference type="ARBA" id="ARBA00023015"/>
    </source>
</evidence>
<keyword evidence="1" id="KW-0805">Transcription regulation</keyword>
<evidence type="ECO:0000256" key="2">
    <source>
        <dbReference type="ARBA" id="ARBA00023125"/>
    </source>
</evidence>
<evidence type="ECO:0000313" key="8">
    <source>
        <dbReference type="Proteomes" id="UP000717585"/>
    </source>
</evidence>
<dbReference type="OrthoDB" id="338531at2759"/>
<evidence type="ECO:0000256" key="4">
    <source>
        <dbReference type="ARBA" id="ARBA00023242"/>
    </source>
</evidence>
<feature type="region of interest" description="Disordered" evidence="5">
    <location>
        <begin position="127"/>
        <end position="154"/>
    </location>
</feature>
<comment type="caution">
    <text evidence="7">The sequence shown here is derived from an EMBL/GenBank/DDBJ whole genome shotgun (WGS) entry which is preliminary data.</text>
</comment>
<dbReference type="GO" id="GO:0005634">
    <property type="term" value="C:nucleus"/>
    <property type="evidence" value="ECO:0007669"/>
    <property type="project" value="TreeGrafter"/>
</dbReference>
<keyword evidence="2" id="KW-0238">DNA-binding</keyword>
<dbReference type="InterPro" id="IPR036431">
    <property type="entry name" value="ARID_dom_sf"/>
</dbReference>
<proteinExistence type="predicted"/>
<dbReference type="GO" id="GO:0006357">
    <property type="term" value="P:regulation of transcription by RNA polymerase II"/>
    <property type="evidence" value="ECO:0007669"/>
    <property type="project" value="InterPro"/>
</dbReference>
<gene>
    <name evidence="7" type="ORF">J8273_2514</name>
</gene>
<dbReference type="AlphaFoldDB" id="A0A8J6BF49"/>
<dbReference type="SMART" id="SM00501">
    <property type="entry name" value="BRIGHT"/>
    <property type="match status" value="1"/>
</dbReference>
<dbReference type="SMART" id="SM01014">
    <property type="entry name" value="ARID"/>
    <property type="match status" value="1"/>
</dbReference>
<evidence type="ECO:0000256" key="3">
    <source>
        <dbReference type="ARBA" id="ARBA00023163"/>
    </source>
</evidence>